<dbReference type="EMBL" id="JACDTY010000006">
    <property type="protein sequence ID" value="MBA1141351.1"/>
    <property type="molecule type" value="Genomic_DNA"/>
</dbReference>
<dbReference type="AlphaFoldDB" id="A0A838B5S1"/>
<dbReference type="SMART" id="SM00642">
    <property type="entry name" value="Aamy"/>
    <property type="match status" value="1"/>
</dbReference>
<evidence type="ECO:0000259" key="5">
    <source>
        <dbReference type="SMART" id="SM00642"/>
    </source>
</evidence>
<comment type="similarity">
    <text evidence="1">Belongs to the glycosyl hydrolase 13 family.</text>
</comment>
<dbReference type="RefSeq" id="WP_181058248.1">
    <property type="nucleotide sequence ID" value="NZ_JACDTY010000006.1"/>
</dbReference>
<evidence type="ECO:0000256" key="1">
    <source>
        <dbReference type="ARBA" id="ARBA00008061"/>
    </source>
</evidence>
<dbReference type="NCBIfam" id="TIGR02100">
    <property type="entry name" value="glgX_debranch"/>
    <property type="match status" value="1"/>
</dbReference>
<dbReference type="CDD" id="cd11326">
    <property type="entry name" value="AmyAc_Glg_debranch"/>
    <property type="match status" value="1"/>
</dbReference>
<organism evidence="6 7">
    <name type="scientific">Mesorhizobium neociceri</name>
    <dbReference type="NCBI Taxonomy" id="1307853"/>
    <lineage>
        <taxon>Bacteria</taxon>
        <taxon>Pseudomonadati</taxon>
        <taxon>Pseudomonadota</taxon>
        <taxon>Alphaproteobacteria</taxon>
        <taxon>Hyphomicrobiales</taxon>
        <taxon>Phyllobacteriaceae</taxon>
        <taxon>Mesorhizobium</taxon>
    </lineage>
</organism>
<reference evidence="6 7" key="1">
    <citation type="submission" date="2020-07" db="EMBL/GenBank/DDBJ databases">
        <title>Definition of the novel symbiovar canariense within Mesorhizobium novociceri, a new species of genus Mesorhizobium nodulating Cicer canariense in the Caldera de Taburiente National Park (La Palma, Canary Islands).</title>
        <authorList>
            <person name="Leon-Barrios M."/>
            <person name="Perez-Yepez J."/>
            <person name="Flores-Felix J.D."/>
            <person name="Ramirez-Baena M.H."/>
            <person name="Pulido-Suarez L."/>
            <person name="Igual J.M."/>
            <person name="Velazquez E."/>
            <person name="Peix A."/>
        </authorList>
    </citation>
    <scope>NUCLEOTIDE SEQUENCE [LARGE SCALE GENOMIC DNA]</scope>
    <source>
        <strain evidence="6 7">CCANP35</strain>
    </source>
</reference>
<dbReference type="GO" id="GO:0005980">
    <property type="term" value="P:glycogen catabolic process"/>
    <property type="evidence" value="ECO:0007669"/>
    <property type="project" value="InterPro"/>
</dbReference>
<sequence length="666" mass="72968">MTQLGSTTTRDGIRFAAWSSSARRLWVSIFDETGAREIDRLELQPEGEGVHALFVAGLAAGTRYGFRADGDYAPERGLWFDPDKLLTDPYAVEIDRPYAHHWRLAARRNEGADTAALMPKTIARVLPKPMPAKPSLFQPGGLIYELNVRSFTKLHPDVPEAQRGTIAALAHPAIIEHLKKIGVSAVELMPVTAWIDERHLPPLGLSNAWGYNPVTFMALDPRLAPGGLAELRDTVAALRKAGIGIILDLVFNHTGESDRLGPTLSLRGLDNQAYYRHEADNRLVNDTGTGNTVACDHPIVREMVLDTLRHFARHAGVDGFRFDLAPVLGRVDGVFDPEAPLLQAIAGDPILADRVLIAEPWDIGPNGYQLGNFRPPYLEWNDRYRDDVRRFWRGDAGAVGALATRLAGSSDIFAKEGLSTSRTVNFIAAHDGMTLADIVAYEAKHNQANGEKNRDGHSENLSWNNGVEGETSDKAIAEARSGDRRALLTTLFASRGTIMLTAGDEFGRTQKGNNNAYAQDNAITWLDWAGRDLALEAHVSALAALRRAVSALADPRFLTGEPPAGSDVPDVAWLTETGAPLGEADWNDAARHRLIMLLGDTEGGRLAVIVNGDRRQCVFTLPVREGFQWQPAVETQAIDLARPLSGRSVSFMIERRIPKDRARKSK</sequence>
<dbReference type="Gene3D" id="2.60.40.10">
    <property type="entry name" value="Immunoglobulins"/>
    <property type="match status" value="1"/>
</dbReference>
<feature type="region of interest" description="Disordered" evidence="4">
    <location>
        <begin position="447"/>
        <end position="469"/>
    </location>
</feature>
<keyword evidence="2" id="KW-0378">Hydrolase</keyword>
<dbReference type="SUPFAM" id="SSF51445">
    <property type="entry name" value="(Trans)glycosidases"/>
    <property type="match status" value="1"/>
</dbReference>
<evidence type="ECO:0000313" key="7">
    <source>
        <dbReference type="Proteomes" id="UP000558284"/>
    </source>
</evidence>
<dbReference type="Pfam" id="PF02922">
    <property type="entry name" value="CBM_48"/>
    <property type="match status" value="1"/>
</dbReference>
<evidence type="ECO:0000313" key="6">
    <source>
        <dbReference type="EMBL" id="MBA1141351.1"/>
    </source>
</evidence>
<keyword evidence="7" id="KW-1185">Reference proteome</keyword>
<dbReference type="Gene3D" id="2.60.40.1180">
    <property type="entry name" value="Golgi alpha-mannosidase II"/>
    <property type="match status" value="1"/>
</dbReference>
<dbReference type="PANTHER" id="PTHR43002">
    <property type="entry name" value="GLYCOGEN DEBRANCHING ENZYME"/>
    <property type="match status" value="1"/>
</dbReference>
<dbReference type="CDD" id="cd02856">
    <property type="entry name" value="E_set_GDE_Isoamylase_N"/>
    <property type="match status" value="1"/>
</dbReference>
<name>A0A838B5S1_9HYPH</name>
<feature type="domain" description="Glycosyl hydrolase family 13 catalytic" evidence="5">
    <location>
        <begin position="145"/>
        <end position="546"/>
    </location>
</feature>
<evidence type="ECO:0000256" key="3">
    <source>
        <dbReference type="ARBA" id="ARBA00023295"/>
    </source>
</evidence>
<keyword evidence="3" id="KW-0326">Glycosidase</keyword>
<dbReference type="SUPFAM" id="SSF51011">
    <property type="entry name" value="Glycosyl hydrolase domain"/>
    <property type="match status" value="1"/>
</dbReference>
<dbReference type="Gene3D" id="3.20.20.80">
    <property type="entry name" value="Glycosidases"/>
    <property type="match status" value="1"/>
</dbReference>
<dbReference type="SUPFAM" id="SSF81296">
    <property type="entry name" value="E set domains"/>
    <property type="match status" value="1"/>
</dbReference>
<dbReference type="InterPro" id="IPR013783">
    <property type="entry name" value="Ig-like_fold"/>
</dbReference>
<accession>A0A838B5S1</accession>
<dbReference type="Proteomes" id="UP000558284">
    <property type="component" value="Unassembled WGS sequence"/>
</dbReference>
<dbReference type="InterPro" id="IPR013780">
    <property type="entry name" value="Glyco_hydro_b"/>
</dbReference>
<comment type="caution">
    <text evidence="6">The sequence shown here is derived from an EMBL/GenBank/DDBJ whole genome shotgun (WGS) entry which is preliminary data.</text>
</comment>
<dbReference type="InterPro" id="IPR044505">
    <property type="entry name" value="GlgX_Isoamylase_N_E_set"/>
</dbReference>
<protein>
    <submittedName>
        <fullName evidence="6">Glycogen debranching protein GlgX</fullName>
    </submittedName>
</protein>
<proteinExistence type="inferred from homology"/>
<dbReference type="InterPro" id="IPR014756">
    <property type="entry name" value="Ig_E-set"/>
</dbReference>
<dbReference type="InterPro" id="IPR006047">
    <property type="entry name" value="GH13_cat_dom"/>
</dbReference>
<dbReference type="InterPro" id="IPR011837">
    <property type="entry name" value="Glycogen_debranch_GlgX"/>
</dbReference>
<dbReference type="InterPro" id="IPR017853">
    <property type="entry name" value="GH"/>
</dbReference>
<gene>
    <name evidence="6" type="primary">glgX</name>
    <name evidence="6" type="ORF">H0241_13955</name>
</gene>
<evidence type="ECO:0000256" key="2">
    <source>
        <dbReference type="ARBA" id="ARBA00022801"/>
    </source>
</evidence>
<dbReference type="GO" id="GO:0004135">
    <property type="term" value="F:amylo-alpha-1,6-glucosidase activity"/>
    <property type="evidence" value="ECO:0007669"/>
    <property type="project" value="InterPro"/>
</dbReference>
<dbReference type="InterPro" id="IPR004193">
    <property type="entry name" value="Glyco_hydro_13_N"/>
</dbReference>
<evidence type="ECO:0000256" key="4">
    <source>
        <dbReference type="SAM" id="MobiDB-lite"/>
    </source>
</evidence>